<proteinExistence type="predicted"/>
<dbReference type="RefSeq" id="WP_077024227.1">
    <property type="nucleotide sequence ID" value="NZ_CP017641.1"/>
</dbReference>
<name>A0A1P8WEY0_9PLAN</name>
<dbReference type="InterPro" id="IPR050465">
    <property type="entry name" value="UPF0194_transport"/>
</dbReference>
<dbReference type="GO" id="GO:0030313">
    <property type="term" value="C:cell envelope"/>
    <property type="evidence" value="ECO:0007669"/>
    <property type="project" value="UniProtKB-SubCell"/>
</dbReference>
<evidence type="ECO:0000256" key="2">
    <source>
        <dbReference type="ARBA" id="ARBA00023054"/>
    </source>
</evidence>
<dbReference type="EMBL" id="CP017641">
    <property type="protein sequence ID" value="APZ92626.1"/>
    <property type="molecule type" value="Genomic_DNA"/>
</dbReference>
<evidence type="ECO:0000256" key="1">
    <source>
        <dbReference type="ARBA" id="ARBA00004196"/>
    </source>
</evidence>
<dbReference type="STRING" id="1891926.Fuma_02237"/>
<dbReference type="OrthoDB" id="9806939at2"/>
<dbReference type="PANTHER" id="PTHR32347">
    <property type="entry name" value="EFFLUX SYSTEM COMPONENT YKNX-RELATED"/>
    <property type="match status" value="1"/>
</dbReference>
<evidence type="ECO:0000313" key="5">
    <source>
        <dbReference type="EMBL" id="APZ92626.1"/>
    </source>
</evidence>
<feature type="coiled-coil region" evidence="3">
    <location>
        <begin position="455"/>
        <end position="482"/>
    </location>
</feature>
<evidence type="ECO:0000313" key="6">
    <source>
        <dbReference type="Proteomes" id="UP000187735"/>
    </source>
</evidence>
<sequence length="650" mass="70959">MTPTDPTTARPGADGARPAPAMKSRSLNSQIRPLLLDCPSRQALFEKVLEICSEQFNATIGRVDFRIGDKSESRMTHNAILAKAMADRFNAEFLAPLADEVKSAANSEPKLKRFERGDQKLSLISAPIIDIANDSVEGVVTLMLGGGTYKADVVLPRLDGIVAVVSAVLVAKSSSTQRRFSEEPPNNAAAAGLAAGRNVAEPHQESHALANTAQFGSTKEFGYSIVNSLCGQLKAEQVFFGVEHNQRVTVEAVSGIADFKASSPGIALVRQAMEECIDTADITVAQTEPPEGMDSMPLHRQWSAESHNSCVCSIPLKQRDEITGVISIRRPANLPFRQDELDKLRMMLTPYGGAIRVVEKANRSVAAQVKTAVGETARRNISKGSIGRKVTLAAIGLASLWFIFGTMTYRPLCRTRVTAAGLRHFSAPFDGKLQTVHVRPGQRVSEGDLLVEFDTVDLRLQLNGLQRQIETAQVELRRAISDDDLAVAALARSRVTVLRTEAAAIQRQIQDATIVAPMDGTVVLSDLDQRSGQVFPQGDELLQLAPEGNWLLEIEVPDDIMNYVTADQTGTFAAASLPTEKQSFTIEHIDGAATLMQDRNVFIARAPLKSQPEWMKSGMEGTARIETVPRPVWWVAMHRAVDWARTNFWF</sequence>
<dbReference type="AlphaFoldDB" id="A0A1P8WEY0"/>
<gene>
    <name evidence="5" type="ORF">Fuma_02237</name>
</gene>
<protein>
    <submittedName>
        <fullName evidence="5">Multidrug resistance protein</fullName>
    </submittedName>
</protein>
<accession>A0A1P8WEY0</accession>
<feature type="compositionally biased region" description="Low complexity" evidence="4">
    <location>
        <begin position="9"/>
        <end position="21"/>
    </location>
</feature>
<evidence type="ECO:0000256" key="4">
    <source>
        <dbReference type="SAM" id="MobiDB-lite"/>
    </source>
</evidence>
<keyword evidence="6" id="KW-1185">Reference proteome</keyword>
<dbReference type="KEGG" id="fmr:Fuma_02237"/>
<organism evidence="5 6">
    <name type="scientific">Fuerstiella marisgermanici</name>
    <dbReference type="NCBI Taxonomy" id="1891926"/>
    <lineage>
        <taxon>Bacteria</taxon>
        <taxon>Pseudomonadati</taxon>
        <taxon>Planctomycetota</taxon>
        <taxon>Planctomycetia</taxon>
        <taxon>Planctomycetales</taxon>
        <taxon>Planctomycetaceae</taxon>
        <taxon>Fuerstiella</taxon>
    </lineage>
</organism>
<comment type="subcellular location">
    <subcellularLocation>
        <location evidence="1">Cell envelope</location>
    </subcellularLocation>
</comment>
<dbReference type="SUPFAM" id="SSF111369">
    <property type="entry name" value="HlyD-like secretion proteins"/>
    <property type="match status" value="1"/>
</dbReference>
<dbReference type="PANTHER" id="PTHR32347:SF23">
    <property type="entry name" value="BLL5650 PROTEIN"/>
    <property type="match status" value="1"/>
</dbReference>
<evidence type="ECO:0000256" key="3">
    <source>
        <dbReference type="SAM" id="Coils"/>
    </source>
</evidence>
<reference evidence="5 6" key="1">
    <citation type="journal article" date="2016" name="Front. Microbiol.">
        <title>Fuerstia marisgermanicae gen. nov., sp. nov., an Unusual Member of the Phylum Planctomycetes from the German Wadden Sea.</title>
        <authorList>
            <person name="Kohn T."/>
            <person name="Heuer A."/>
            <person name="Jogler M."/>
            <person name="Vollmers J."/>
            <person name="Boedeker C."/>
            <person name="Bunk B."/>
            <person name="Rast P."/>
            <person name="Borchert D."/>
            <person name="Glockner I."/>
            <person name="Freese H.M."/>
            <person name="Klenk H.P."/>
            <person name="Overmann J."/>
            <person name="Kaster A.K."/>
            <person name="Rohde M."/>
            <person name="Wiegand S."/>
            <person name="Jogler C."/>
        </authorList>
    </citation>
    <scope>NUCLEOTIDE SEQUENCE [LARGE SCALE GENOMIC DNA]</scope>
    <source>
        <strain evidence="5 6">NH11</strain>
    </source>
</reference>
<keyword evidence="2 3" id="KW-0175">Coiled coil</keyword>
<dbReference type="Gene3D" id="2.40.50.100">
    <property type="match status" value="1"/>
</dbReference>
<feature type="region of interest" description="Disordered" evidence="4">
    <location>
        <begin position="1"/>
        <end position="25"/>
    </location>
</feature>
<dbReference type="Proteomes" id="UP000187735">
    <property type="component" value="Chromosome"/>
</dbReference>